<dbReference type="InterPro" id="IPR037523">
    <property type="entry name" value="VOC_core"/>
</dbReference>
<organism evidence="2 3">
    <name type="scientific">Hyphomonas polymorpha PS728</name>
    <dbReference type="NCBI Taxonomy" id="1280954"/>
    <lineage>
        <taxon>Bacteria</taxon>
        <taxon>Pseudomonadati</taxon>
        <taxon>Pseudomonadota</taxon>
        <taxon>Alphaproteobacteria</taxon>
        <taxon>Hyphomonadales</taxon>
        <taxon>Hyphomonadaceae</taxon>
        <taxon>Hyphomonas</taxon>
    </lineage>
</organism>
<dbReference type="Gene3D" id="3.10.180.10">
    <property type="entry name" value="2,3-Dihydroxybiphenyl 1,2-Dioxygenase, domain 1"/>
    <property type="match status" value="1"/>
</dbReference>
<gene>
    <name evidence="2" type="ORF">HPO_15423</name>
</gene>
<dbReference type="AlphaFoldDB" id="A0A062V5T1"/>
<feature type="domain" description="VOC" evidence="1">
    <location>
        <begin position="4"/>
        <end position="140"/>
    </location>
</feature>
<evidence type="ECO:0000313" key="2">
    <source>
        <dbReference type="EMBL" id="KCZ97326.1"/>
    </source>
</evidence>
<name>A0A062V5T1_9PROT</name>
<dbReference type="InterPro" id="IPR029068">
    <property type="entry name" value="Glyas_Bleomycin-R_OHBP_Dase"/>
</dbReference>
<keyword evidence="2" id="KW-0223">Dioxygenase</keyword>
<dbReference type="Pfam" id="PF00903">
    <property type="entry name" value="Glyoxalase"/>
    <property type="match status" value="1"/>
</dbReference>
<dbReference type="PATRIC" id="fig|1280954.3.peg.3119"/>
<evidence type="ECO:0000259" key="1">
    <source>
        <dbReference type="PROSITE" id="PS51819"/>
    </source>
</evidence>
<dbReference type="eggNOG" id="COG0346">
    <property type="taxonomic scope" value="Bacteria"/>
</dbReference>
<dbReference type="InterPro" id="IPR004360">
    <property type="entry name" value="Glyas_Fos-R_dOase_dom"/>
</dbReference>
<reference evidence="2 3" key="1">
    <citation type="journal article" date="2014" name="Antonie Van Leeuwenhoek">
        <title>Hyphomonas beringensis sp. nov. and Hyphomonas chukchiensis sp. nov., isolated from surface seawater of the Bering Sea and Chukchi Sea.</title>
        <authorList>
            <person name="Li C."/>
            <person name="Lai Q."/>
            <person name="Li G."/>
            <person name="Dong C."/>
            <person name="Wang J."/>
            <person name="Liao Y."/>
            <person name="Shao Z."/>
        </authorList>
    </citation>
    <scope>NUCLEOTIDE SEQUENCE [LARGE SCALE GENOMIC DNA]</scope>
    <source>
        <strain evidence="2 3">PS728</strain>
    </source>
</reference>
<dbReference type="SUPFAM" id="SSF54593">
    <property type="entry name" value="Glyoxalase/Bleomycin resistance protein/Dihydroxybiphenyl dioxygenase"/>
    <property type="match status" value="1"/>
</dbReference>
<dbReference type="EMBL" id="ARYM01000021">
    <property type="protein sequence ID" value="KCZ97326.1"/>
    <property type="molecule type" value="Genomic_DNA"/>
</dbReference>
<sequence>MTQGYSHIGMSTHDMDATIAFYTRVLGFVRVADQVTSIREGGQIRQVYFDLGRDEYLVFMEARDIASIPQDYPTGINSALGTPAGMYHLAFKVDTLEALQAKRSELLGAGVDVSDCIDLGHAQSIFLADPNDLQIEFCWHSRPFRPEDLDRKDIASIAA</sequence>
<protein>
    <submittedName>
        <fullName evidence="2">Glyoxalase/bleomycin resistance protein/dioxygenase</fullName>
    </submittedName>
</protein>
<keyword evidence="3" id="KW-1185">Reference proteome</keyword>
<keyword evidence="2" id="KW-0560">Oxidoreductase</keyword>
<proteinExistence type="predicted"/>
<comment type="caution">
    <text evidence="2">The sequence shown here is derived from an EMBL/GenBank/DDBJ whole genome shotgun (WGS) entry which is preliminary data.</text>
</comment>
<dbReference type="STRING" id="1280954.HPO_15423"/>
<dbReference type="PROSITE" id="PS51819">
    <property type="entry name" value="VOC"/>
    <property type="match status" value="1"/>
</dbReference>
<accession>A0A062V5T1</accession>
<evidence type="ECO:0000313" key="3">
    <source>
        <dbReference type="Proteomes" id="UP000027100"/>
    </source>
</evidence>
<dbReference type="CDD" id="cd06587">
    <property type="entry name" value="VOC"/>
    <property type="match status" value="1"/>
</dbReference>
<dbReference type="Proteomes" id="UP000027100">
    <property type="component" value="Unassembled WGS sequence"/>
</dbReference>
<dbReference type="GO" id="GO:0051213">
    <property type="term" value="F:dioxygenase activity"/>
    <property type="evidence" value="ECO:0007669"/>
    <property type="project" value="UniProtKB-KW"/>
</dbReference>